<dbReference type="PANTHER" id="PTHR45632:SF3">
    <property type="entry name" value="KELCH-LIKE PROTEIN 32"/>
    <property type="match status" value="1"/>
</dbReference>
<evidence type="ECO:0000256" key="2">
    <source>
        <dbReference type="ARBA" id="ARBA00022737"/>
    </source>
</evidence>
<evidence type="ECO:0000313" key="4">
    <source>
        <dbReference type="EMBL" id="KAK2546870.1"/>
    </source>
</evidence>
<dbReference type="Pfam" id="PF24981">
    <property type="entry name" value="Beta-prop_ATRN-LZTR1"/>
    <property type="match status" value="1"/>
</dbReference>
<comment type="caution">
    <text evidence="4">The sequence shown here is derived from an EMBL/GenBank/DDBJ whole genome shotgun (WGS) entry which is preliminary data.</text>
</comment>
<reference evidence="4" key="2">
    <citation type="journal article" date="2023" name="Science">
        <title>Genomic signatures of disease resistance in endangered staghorn corals.</title>
        <authorList>
            <person name="Vollmer S.V."/>
            <person name="Selwyn J.D."/>
            <person name="Despard B.A."/>
            <person name="Roesel C.L."/>
        </authorList>
    </citation>
    <scope>NUCLEOTIDE SEQUENCE</scope>
    <source>
        <strain evidence="4">K2</strain>
    </source>
</reference>
<accession>A0AAD9PPZ4</accession>
<proteinExistence type="predicted"/>
<dbReference type="InterPro" id="IPR015915">
    <property type="entry name" value="Kelch-typ_b-propeller"/>
</dbReference>
<sequence>MRQEGDCKAIKGFPRLKHASTTHNEIQGCMNVVRFPFQKLQTFFLFYSFMGDSKEGVLVAILPRNDICYFDVQSKTWKALSSVKKLPETAVHCHCAELIGNCLYVVVLDLGEEFFVSELFCYDIVNNVWSTLPPNPGSSYDLIDSLCHIEDHLYVIYKSSAPYRFNLTTNQWQPIASSKAFFKMGQKTFDNKAAAVYKSYLYILNGQGQIINSTRGIIYRSQESLSVLFRFDPKKNRWEKKASTKTPHFGSSLFVVDNNLFVAGGRCSLQSSFFDPDGYPAGDPAAIEVYNDQENAWSVLKQTHISPNNLGAVEIDGRVYFIINSFPVDSGIRIPPGEVYPVVLDGWEGLEMVDRNAVLCYVPVKTENLTTENE</sequence>
<keyword evidence="2" id="KW-0677">Repeat</keyword>
<evidence type="ECO:0000256" key="1">
    <source>
        <dbReference type="ARBA" id="ARBA00022441"/>
    </source>
</evidence>
<reference evidence="4" key="1">
    <citation type="journal article" date="2023" name="G3 (Bethesda)">
        <title>Whole genome assembly and annotation of the endangered Caribbean coral Acropora cervicornis.</title>
        <authorList>
            <person name="Selwyn J.D."/>
            <person name="Vollmer S.V."/>
        </authorList>
    </citation>
    <scope>NUCLEOTIDE SEQUENCE</scope>
    <source>
        <strain evidence="4">K2</strain>
    </source>
</reference>
<evidence type="ECO:0000259" key="3">
    <source>
        <dbReference type="Pfam" id="PF24981"/>
    </source>
</evidence>
<dbReference type="EMBL" id="JARQWQ010000251">
    <property type="protein sequence ID" value="KAK2546870.1"/>
    <property type="molecule type" value="Genomic_DNA"/>
</dbReference>
<organism evidence="4 5">
    <name type="scientific">Acropora cervicornis</name>
    <name type="common">Staghorn coral</name>
    <dbReference type="NCBI Taxonomy" id="6130"/>
    <lineage>
        <taxon>Eukaryota</taxon>
        <taxon>Metazoa</taxon>
        <taxon>Cnidaria</taxon>
        <taxon>Anthozoa</taxon>
        <taxon>Hexacorallia</taxon>
        <taxon>Scleractinia</taxon>
        <taxon>Astrocoeniina</taxon>
        <taxon>Acroporidae</taxon>
        <taxon>Acropora</taxon>
    </lineage>
</organism>
<dbReference type="SUPFAM" id="SSF117281">
    <property type="entry name" value="Kelch motif"/>
    <property type="match status" value="1"/>
</dbReference>
<dbReference type="Gene3D" id="2.120.10.80">
    <property type="entry name" value="Kelch-type beta propeller"/>
    <property type="match status" value="1"/>
</dbReference>
<keyword evidence="1" id="KW-0880">Kelch repeat</keyword>
<dbReference type="Proteomes" id="UP001249851">
    <property type="component" value="Unassembled WGS sequence"/>
</dbReference>
<protein>
    <submittedName>
        <fullName evidence="4">Kelch-like protein 14</fullName>
    </submittedName>
</protein>
<keyword evidence="5" id="KW-1185">Reference proteome</keyword>
<dbReference type="InterPro" id="IPR056737">
    <property type="entry name" value="Beta-prop_ATRN-MKLN-like"/>
</dbReference>
<gene>
    <name evidence="4" type="ORF">P5673_033401</name>
</gene>
<evidence type="ECO:0000313" key="5">
    <source>
        <dbReference type="Proteomes" id="UP001249851"/>
    </source>
</evidence>
<dbReference type="PANTHER" id="PTHR45632">
    <property type="entry name" value="LD33804P"/>
    <property type="match status" value="1"/>
</dbReference>
<feature type="domain" description="Attractin/MKLN-like beta-propeller" evidence="3">
    <location>
        <begin position="64"/>
        <end position="306"/>
    </location>
</feature>
<name>A0AAD9PPZ4_ACRCE</name>
<dbReference type="AlphaFoldDB" id="A0AAD9PPZ4"/>